<reference evidence="7 8" key="1">
    <citation type="journal article" date="2019" name="Int. J. Syst. Evol. Microbiol.">
        <title>Limnobaculum parvum gen. nov., sp. nov., isolated from a freshwater lake.</title>
        <authorList>
            <person name="Baek C."/>
            <person name="Shin S.K."/>
            <person name="Yi H."/>
        </authorList>
    </citation>
    <scope>NUCLEOTIDE SEQUENCE [LARGE SCALE GENOMIC DNA]</scope>
    <source>
        <strain evidence="7 8">HYN0051</strain>
    </source>
</reference>
<accession>A0A2Y9U1Q2</accession>
<dbReference type="GO" id="GO:0006508">
    <property type="term" value="P:proteolysis"/>
    <property type="evidence" value="ECO:0007669"/>
    <property type="project" value="UniProtKB-KW"/>
</dbReference>
<dbReference type="SUPFAM" id="SSF144091">
    <property type="entry name" value="Rhomboid-like"/>
    <property type="match status" value="1"/>
</dbReference>
<evidence type="ECO:0000313" key="7">
    <source>
        <dbReference type="EMBL" id="AWH89885.1"/>
    </source>
</evidence>
<dbReference type="RefSeq" id="WP_108901926.1">
    <property type="nucleotide sequence ID" value="NZ_CP029185.2"/>
</dbReference>
<dbReference type="PANTHER" id="PTHR43066">
    <property type="entry name" value="RHOMBOID-RELATED PROTEIN"/>
    <property type="match status" value="1"/>
</dbReference>
<feature type="transmembrane region" description="Helical" evidence="5">
    <location>
        <begin position="109"/>
        <end position="128"/>
    </location>
</feature>
<evidence type="ECO:0000256" key="4">
    <source>
        <dbReference type="ARBA" id="ARBA00023136"/>
    </source>
</evidence>
<organism evidence="7 8">
    <name type="scientific">Limnobaculum parvum</name>
    <dbReference type="NCBI Taxonomy" id="2172103"/>
    <lineage>
        <taxon>Bacteria</taxon>
        <taxon>Pseudomonadati</taxon>
        <taxon>Pseudomonadota</taxon>
        <taxon>Gammaproteobacteria</taxon>
        <taxon>Enterobacterales</taxon>
        <taxon>Budviciaceae</taxon>
        <taxon>Limnobaculum</taxon>
    </lineage>
</organism>
<sequence length="190" mass="20908">MKLWIQQRIKILSLIAVVLIGLQLVNTITGGFLNHFGILPRSAQGLLGILFSPFLHRDWEHLFSNLPILLILSALLLTHSVRYYVSASAFIILLGGLLVWVFARSAIHIGASGWIFGLWMLLLANAFTRRKILDFVYSVLILLYYGGLASGLLPGDPDISTEGHIAGAVAGLCFALFTRKSISPNELNTH</sequence>
<dbReference type="GO" id="GO:0004252">
    <property type="term" value="F:serine-type endopeptidase activity"/>
    <property type="evidence" value="ECO:0007669"/>
    <property type="project" value="InterPro"/>
</dbReference>
<dbReference type="EMBL" id="CP029185">
    <property type="protein sequence ID" value="AWH89885.1"/>
    <property type="molecule type" value="Genomic_DNA"/>
</dbReference>
<gene>
    <name evidence="7" type="ORF">HYN51_15895</name>
</gene>
<feature type="transmembrane region" description="Helical" evidence="5">
    <location>
        <begin position="59"/>
        <end position="77"/>
    </location>
</feature>
<keyword evidence="7" id="KW-0378">Hydrolase</keyword>
<protein>
    <submittedName>
        <fullName evidence="7">Rhomboid family intramembrane serine protease</fullName>
    </submittedName>
</protein>
<dbReference type="Pfam" id="PF01694">
    <property type="entry name" value="Rhomboid"/>
    <property type="match status" value="1"/>
</dbReference>
<feature type="transmembrane region" description="Helical" evidence="5">
    <location>
        <begin position="84"/>
        <end position="103"/>
    </location>
</feature>
<dbReference type="Proteomes" id="UP000244908">
    <property type="component" value="Chromosome"/>
</dbReference>
<evidence type="ECO:0000256" key="5">
    <source>
        <dbReference type="SAM" id="Phobius"/>
    </source>
</evidence>
<evidence type="ECO:0000313" key="8">
    <source>
        <dbReference type="Proteomes" id="UP000244908"/>
    </source>
</evidence>
<dbReference type="Gene3D" id="1.20.1540.10">
    <property type="entry name" value="Rhomboid-like"/>
    <property type="match status" value="1"/>
</dbReference>
<feature type="domain" description="Peptidase S54 rhomboid" evidence="6">
    <location>
        <begin position="47"/>
        <end position="179"/>
    </location>
</feature>
<dbReference type="OrthoDB" id="465874at2"/>
<keyword evidence="4 5" id="KW-0472">Membrane</keyword>
<keyword evidence="3 5" id="KW-1133">Transmembrane helix</keyword>
<evidence type="ECO:0000256" key="2">
    <source>
        <dbReference type="ARBA" id="ARBA00022692"/>
    </source>
</evidence>
<feature type="transmembrane region" description="Helical" evidence="5">
    <location>
        <begin position="12"/>
        <end position="39"/>
    </location>
</feature>
<name>A0A2Y9U1Q2_9GAMM</name>
<dbReference type="InterPro" id="IPR035952">
    <property type="entry name" value="Rhomboid-like_sf"/>
</dbReference>
<feature type="transmembrane region" description="Helical" evidence="5">
    <location>
        <begin position="135"/>
        <end position="153"/>
    </location>
</feature>
<keyword evidence="7" id="KW-0645">Protease</keyword>
<dbReference type="InterPro" id="IPR022764">
    <property type="entry name" value="Peptidase_S54_rhomboid_dom"/>
</dbReference>
<dbReference type="AlphaFoldDB" id="A0A2Y9U1Q2"/>
<comment type="subcellular location">
    <subcellularLocation>
        <location evidence="1">Membrane</location>
        <topology evidence="1">Multi-pass membrane protein</topology>
    </subcellularLocation>
</comment>
<dbReference type="GO" id="GO:0016020">
    <property type="term" value="C:membrane"/>
    <property type="evidence" value="ECO:0007669"/>
    <property type="project" value="UniProtKB-SubCell"/>
</dbReference>
<keyword evidence="2 5" id="KW-0812">Transmembrane</keyword>
<keyword evidence="8" id="KW-1185">Reference proteome</keyword>
<evidence type="ECO:0000259" key="6">
    <source>
        <dbReference type="Pfam" id="PF01694"/>
    </source>
</evidence>
<evidence type="ECO:0000256" key="3">
    <source>
        <dbReference type="ARBA" id="ARBA00022989"/>
    </source>
</evidence>
<evidence type="ECO:0000256" key="1">
    <source>
        <dbReference type="ARBA" id="ARBA00004141"/>
    </source>
</evidence>
<proteinExistence type="predicted"/>
<dbReference type="KEGG" id="lpv:HYN51_15895"/>